<dbReference type="InterPro" id="IPR012406">
    <property type="entry name" value="UreE"/>
</dbReference>
<dbReference type="SUPFAM" id="SSF69737">
    <property type="entry name" value="Urease metallochaperone UreE, C-terminal domain"/>
    <property type="match status" value="1"/>
</dbReference>
<dbReference type="Proteomes" id="UP000294360">
    <property type="component" value="Chromosome"/>
</dbReference>
<evidence type="ECO:0000313" key="9">
    <source>
        <dbReference type="Proteomes" id="UP000294360"/>
    </source>
</evidence>
<gene>
    <name evidence="5 8" type="primary">ureE</name>
    <name evidence="8" type="ORF">MTUNDRAET4_2852</name>
</gene>
<dbReference type="SUPFAM" id="SSF69287">
    <property type="entry name" value="Urease metallochaperone UreE, N-terminal domain"/>
    <property type="match status" value="1"/>
</dbReference>
<proteinExistence type="inferred from homology"/>
<organism evidence="8 9">
    <name type="scientific">Methylocella tundrae</name>
    <dbReference type="NCBI Taxonomy" id="227605"/>
    <lineage>
        <taxon>Bacteria</taxon>
        <taxon>Pseudomonadati</taxon>
        <taxon>Pseudomonadota</taxon>
        <taxon>Alphaproteobacteria</taxon>
        <taxon>Hyphomicrobiales</taxon>
        <taxon>Beijerinckiaceae</taxon>
        <taxon>Methylocella</taxon>
    </lineage>
</organism>
<comment type="similarity">
    <text evidence="5">Belongs to the UreE family.</text>
</comment>
<accession>A0A4V6IN15</accession>
<dbReference type="Gene3D" id="2.60.260.20">
    <property type="entry name" value="Urease metallochaperone UreE, N-terminal domain"/>
    <property type="match status" value="1"/>
</dbReference>
<dbReference type="Pfam" id="PF02814">
    <property type="entry name" value="UreE_N"/>
    <property type="match status" value="1"/>
</dbReference>
<dbReference type="GO" id="GO:0005737">
    <property type="term" value="C:cytoplasm"/>
    <property type="evidence" value="ECO:0007669"/>
    <property type="project" value="UniProtKB-SubCell"/>
</dbReference>
<feature type="domain" description="UreE urease accessory N-terminal" evidence="7">
    <location>
        <begin position="6"/>
        <end position="72"/>
    </location>
</feature>
<evidence type="ECO:0000313" key="8">
    <source>
        <dbReference type="EMBL" id="VFU09739.1"/>
    </source>
</evidence>
<protein>
    <recommendedName>
        <fullName evidence="5">Urease accessory protein UreE</fullName>
    </recommendedName>
</protein>
<dbReference type="GO" id="GO:0065003">
    <property type="term" value="P:protein-containing complex assembly"/>
    <property type="evidence" value="ECO:0007669"/>
    <property type="project" value="InterPro"/>
</dbReference>
<comment type="subcellular location">
    <subcellularLocation>
        <location evidence="1 5">Cytoplasm</location>
    </subcellularLocation>
</comment>
<evidence type="ECO:0000256" key="4">
    <source>
        <dbReference type="ARBA" id="ARBA00023186"/>
    </source>
</evidence>
<dbReference type="InterPro" id="IPR036118">
    <property type="entry name" value="UreE_N_sf"/>
</dbReference>
<dbReference type="Pfam" id="PF05194">
    <property type="entry name" value="UreE_C"/>
    <property type="match status" value="1"/>
</dbReference>
<dbReference type="HAMAP" id="MF_00822">
    <property type="entry name" value="UreE"/>
    <property type="match status" value="1"/>
</dbReference>
<dbReference type="InterPro" id="IPR004029">
    <property type="entry name" value="UreE_N"/>
</dbReference>
<feature type="region of interest" description="Disordered" evidence="6">
    <location>
        <begin position="140"/>
        <end position="175"/>
    </location>
</feature>
<dbReference type="InterPro" id="IPR007864">
    <property type="entry name" value="UreE_C_dom"/>
</dbReference>
<evidence type="ECO:0000259" key="7">
    <source>
        <dbReference type="SMART" id="SM00988"/>
    </source>
</evidence>
<dbReference type="SMART" id="SM00988">
    <property type="entry name" value="UreE_N"/>
    <property type="match status" value="1"/>
</dbReference>
<dbReference type="OrthoDB" id="9802215at2"/>
<sequence>MSEPRRATSVFPARSWPASHEVGAVTLCWDDRHRRRIRLNMDGDGGEFLLDLPQAARLAEGDGLALASGGIVRVVAAPEPLLEVRAGASSLAQLAYHLGNRHLPVQILGGVILIRQDHVIEAMLIGLGAECRTALRPFSPEQGAYGGGHSHDHHHHDDDAHAHGAHGGRHDHSHG</sequence>
<evidence type="ECO:0000256" key="5">
    <source>
        <dbReference type="HAMAP-Rule" id="MF_00822"/>
    </source>
</evidence>
<name>A0A4V6IN15_METTU</name>
<dbReference type="GO" id="GO:0051082">
    <property type="term" value="F:unfolded protein binding"/>
    <property type="evidence" value="ECO:0007669"/>
    <property type="project" value="UniProtKB-UniRule"/>
</dbReference>
<keyword evidence="2 5" id="KW-0963">Cytoplasm</keyword>
<dbReference type="KEGG" id="mtun:MTUNDRAET4_2852"/>
<dbReference type="EMBL" id="LR536450">
    <property type="protein sequence ID" value="VFU09739.1"/>
    <property type="molecule type" value="Genomic_DNA"/>
</dbReference>
<dbReference type="GO" id="GO:0019627">
    <property type="term" value="P:urea metabolic process"/>
    <property type="evidence" value="ECO:0007669"/>
    <property type="project" value="InterPro"/>
</dbReference>
<reference evidence="8 9" key="1">
    <citation type="submission" date="2019-03" db="EMBL/GenBank/DDBJ databases">
        <authorList>
            <person name="Kox A.R. M."/>
        </authorList>
    </citation>
    <scope>NUCLEOTIDE SEQUENCE [LARGE SCALE GENOMIC DNA]</scope>
    <source>
        <strain evidence="8">MTUNDRAET4 annotated genome</strain>
    </source>
</reference>
<dbReference type="CDD" id="cd00571">
    <property type="entry name" value="UreE"/>
    <property type="match status" value="1"/>
</dbReference>
<comment type="function">
    <text evidence="5">Involved in urease metallocenter assembly. Binds nickel. Probably functions as a nickel donor during metallocenter assembly.</text>
</comment>
<dbReference type="AlphaFoldDB" id="A0A4V6IN15"/>
<evidence type="ECO:0000256" key="2">
    <source>
        <dbReference type="ARBA" id="ARBA00022490"/>
    </source>
</evidence>
<feature type="compositionally biased region" description="Basic and acidic residues" evidence="6">
    <location>
        <begin position="155"/>
        <end position="175"/>
    </location>
</feature>
<dbReference type="PIRSF" id="PIRSF036402">
    <property type="entry name" value="Ureas_acces_UreE"/>
    <property type="match status" value="1"/>
</dbReference>
<dbReference type="GO" id="GO:0016151">
    <property type="term" value="F:nickel cation binding"/>
    <property type="evidence" value="ECO:0007669"/>
    <property type="project" value="UniProtKB-UniRule"/>
</dbReference>
<evidence type="ECO:0000256" key="6">
    <source>
        <dbReference type="SAM" id="MobiDB-lite"/>
    </source>
</evidence>
<keyword evidence="3 5" id="KW-0533">Nickel</keyword>
<dbReference type="GO" id="GO:0006457">
    <property type="term" value="P:protein folding"/>
    <property type="evidence" value="ECO:0007669"/>
    <property type="project" value="InterPro"/>
</dbReference>
<dbReference type="Gene3D" id="3.30.70.790">
    <property type="entry name" value="UreE, C-terminal domain"/>
    <property type="match status" value="1"/>
</dbReference>
<dbReference type="RefSeq" id="WP_134490206.1">
    <property type="nucleotide sequence ID" value="NZ_LR536450.1"/>
</dbReference>
<keyword evidence="4 5" id="KW-0143">Chaperone</keyword>
<evidence type="ECO:0000256" key="3">
    <source>
        <dbReference type="ARBA" id="ARBA00022596"/>
    </source>
</evidence>
<evidence type="ECO:0000256" key="1">
    <source>
        <dbReference type="ARBA" id="ARBA00004496"/>
    </source>
</evidence>